<comment type="function">
    <text evidence="5">Effector that suppresses plant defense responses during pathogen infection.</text>
</comment>
<protein>
    <recommendedName>
        <fullName evidence="5">RxLR effector protein</fullName>
    </recommendedName>
</protein>
<keyword evidence="7" id="KW-1185">Reference proteome</keyword>
<keyword evidence="4 5" id="KW-0732">Signal</keyword>
<dbReference type="EMBL" id="NBNE01000116">
    <property type="protein sequence ID" value="OWZ22702.1"/>
    <property type="molecule type" value="Genomic_DNA"/>
</dbReference>
<feature type="chain" id="PRO_5045008908" description="RxLR effector protein" evidence="5">
    <location>
        <begin position="21"/>
        <end position="94"/>
    </location>
</feature>
<evidence type="ECO:0000313" key="6">
    <source>
        <dbReference type="EMBL" id="OWZ22702.1"/>
    </source>
</evidence>
<gene>
    <name evidence="6" type="ORF">PHMEG_0002556</name>
</gene>
<sequence length="94" mass="10435">MRLSNVVMVIGASFLFTSDAFLMTTDTNKAKVPNLGSSSAQTHRHLRTHHFADLEERGLIADDLKYLATKAKSLGFNAHKAMNSVSYLQKIPKE</sequence>
<reference evidence="7" key="1">
    <citation type="submission" date="2017-03" db="EMBL/GenBank/DDBJ databases">
        <title>Phytopthora megakarya and P. palmivora, two closely related causual agents of cacao black pod achieved similar genome size and gene model numbers by different mechanisms.</title>
        <authorList>
            <person name="Ali S."/>
            <person name="Shao J."/>
            <person name="Larry D.J."/>
            <person name="Kronmiller B."/>
            <person name="Shen D."/>
            <person name="Strem M.D."/>
            <person name="Melnick R.L."/>
            <person name="Guiltinan M.J."/>
            <person name="Tyler B.M."/>
            <person name="Meinhardt L.W."/>
            <person name="Bailey B.A."/>
        </authorList>
    </citation>
    <scope>NUCLEOTIDE SEQUENCE [LARGE SCALE GENOMIC DNA]</scope>
    <source>
        <strain evidence="7">zdho120</strain>
    </source>
</reference>
<dbReference type="Proteomes" id="UP000198211">
    <property type="component" value="Unassembled WGS sequence"/>
</dbReference>
<keyword evidence="3 5" id="KW-0964">Secreted</keyword>
<comment type="domain">
    <text evidence="5">The RxLR-dEER motif acts to carry the protein into the host cell cytoplasm through binding to cell surface phosphatidylinositol-3-phosphate.</text>
</comment>
<evidence type="ECO:0000256" key="4">
    <source>
        <dbReference type="ARBA" id="ARBA00022729"/>
    </source>
</evidence>
<dbReference type="AlphaFoldDB" id="A0A225WYU9"/>
<dbReference type="InterPro" id="IPR031825">
    <property type="entry name" value="RXLR"/>
</dbReference>
<name>A0A225WYU9_9STRA</name>
<accession>A0A225WYU9</accession>
<comment type="similarity">
    <text evidence="2 5">Belongs to the RxLR effector family.</text>
</comment>
<proteinExistence type="inferred from homology"/>
<comment type="caution">
    <text evidence="6">The sequence shown here is derived from an EMBL/GenBank/DDBJ whole genome shotgun (WGS) entry which is preliminary data.</text>
</comment>
<evidence type="ECO:0000256" key="2">
    <source>
        <dbReference type="ARBA" id="ARBA00010400"/>
    </source>
</evidence>
<dbReference type="OrthoDB" id="95103at2759"/>
<evidence type="ECO:0000313" key="7">
    <source>
        <dbReference type="Proteomes" id="UP000198211"/>
    </source>
</evidence>
<evidence type="ECO:0000256" key="1">
    <source>
        <dbReference type="ARBA" id="ARBA00004613"/>
    </source>
</evidence>
<feature type="signal peptide" evidence="5">
    <location>
        <begin position="1"/>
        <end position="20"/>
    </location>
</feature>
<dbReference type="Pfam" id="PF16810">
    <property type="entry name" value="RXLR"/>
    <property type="match status" value="1"/>
</dbReference>
<organism evidence="6 7">
    <name type="scientific">Phytophthora megakarya</name>
    <dbReference type="NCBI Taxonomy" id="4795"/>
    <lineage>
        <taxon>Eukaryota</taxon>
        <taxon>Sar</taxon>
        <taxon>Stramenopiles</taxon>
        <taxon>Oomycota</taxon>
        <taxon>Peronosporomycetes</taxon>
        <taxon>Peronosporales</taxon>
        <taxon>Peronosporaceae</taxon>
        <taxon>Phytophthora</taxon>
    </lineage>
</organism>
<evidence type="ECO:0000256" key="3">
    <source>
        <dbReference type="ARBA" id="ARBA00022525"/>
    </source>
</evidence>
<comment type="subcellular location">
    <subcellularLocation>
        <location evidence="1 5">Secreted</location>
    </subcellularLocation>
</comment>
<evidence type="ECO:0000256" key="5">
    <source>
        <dbReference type="RuleBase" id="RU367124"/>
    </source>
</evidence>